<dbReference type="STRING" id="157733.AB986_11510"/>
<dbReference type="SUPFAM" id="SSF52540">
    <property type="entry name" value="P-loop containing nucleoside triphosphate hydrolases"/>
    <property type="match status" value="1"/>
</dbReference>
<dbReference type="InterPro" id="IPR027417">
    <property type="entry name" value="P-loop_NTPase"/>
</dbReference>
<dbReference type="AlphaFoldDB" id="A0A0J6CX01"/>
<dbReference type="CDD" id="cd02038">
    <property type="entry name" value="FlhG-like"/>
    <property type="match status" value="1"/>
</dbReference>
<keyword evidence="4" id="KW-1185">Reference proteome</keyword>
<dbReference type="GO" id="GO:0016887">
    <property type="term" value="F:ATP hydrolysis activity"/>
    <property type="evidence" value="ECO:0007669"/>
    <property type="project" value="TreeGrafter"/>
</dbReference>
<evidence type="ECO:0000313" key="3">
    <source>
        <dbReference type="EMBL" id="KMM36589.1"/>
    </source>
</evidence>
<dbReference type="PIRSF" id="PIRSF003092">
    <property type="entry name" value="MinD"/>
    <property type="match status" value="1"/>
</dbReference>
<proteinExistence type="predicted"/>
<dbReference type="PATRIC" id="fig|157733.3.peg.318"/>
<organism evidence="3 4">
    <name type="scientific">Guptibacillus hwajinpoensis</name>
    <dbReference type="NCBI Taxonomy" id="208199"/>
    <lineage>
        <taxon>Bacteria</taxon>
        <taxon>Bacillati</taxon>
        <taxon>Bacillota</taxon>
        <taxon>Bacilli</taxon>
        <taxon>Bacillales</taxon>
        <taxon>Guptibacillaceae</taxon>
        <taxon>Guptibacillus</taxon>
    </lineage>
</organism>
<keyword evidence="1" id="KW-0547">Nucleotide-binding</keyword>
<dbReference type="GO" id="GO:0005524">
    <property type="term" value="F:ATP binding"/>
    <property type="evidence" value="ECO:0007669"/>
    <property type="project" value="UniProtKB-KW"/>
</dbReference>
<dbReference type="InterPro" id="IPR050625">
    <property type="entry name" value="ParA/MinD_ATPase"/>
</dbReference>
<dbReference type="EMBL" id="LELK01000004">
    <property type="protein sequence ID" value="KMM36589.1"/>
    <property type="molecule type" value="Genomic_DNA"/>
</dbReference>
<dbReference type="Gene3D" id="3.40.50.300">
    <property type="entry name" value="P-loop containing nucleotide triphosphate hydrolases"/>
    <property type="match status" value="1"/>
</dbReference>
<dbReference type="GO" id="GO:0005829">
    <property type="term" value="C:cytosol"/>
    <property type="evidence" value="ECO:0007669"/>
    <property type="project" value="TreeGrafter"/>
</dbReference>
<evidence type="ECO:0000256" key="1">
    <source>
        <dbReference type="ARBA" id="ARBA00022741"/>
    </source>
</evidence>
<name>A0A0J6CX01_9BACL</name>
<reference evidence="3" key="1">
    <citation type="submission" date="2015-06" db="EMBL/GenBank/DDBJ databases">
        <authorList>
            <person name="Liu B."/>
            <person name="Wang J."/>
            <person name="Zhu Y."/>
            <person name="Liu G."/>
            <person name="Chen Q."/>
            <person name="Zheng C."/>
            <person name="Che J."/>
            <person name="Ge C."/>
            <person name="Shi H."/>
            <person name="Pan Z."/>
            <person name="Liu X."/>
        </authorList>
    </citation>
    <scope>NUCLEOTIDE SEQUENCE [LARGE SCALE GENOMIC DNA]</scope>
    <source>
        <strain evidence="3">DSM 16346</strain>
    </source>
</reference>
<comment type="caution">
    <text evidence="3">The sequence shown here is derived from an EMBL/GenBank/DDBJ whole genome shotgun (WGS) entry which is preliminary data.</text>
</comment>
<keyword evidence="2" id="KW-0067">ATP-binding</keyword>
<protein>
    <submittedName>
        <fullName evidence="3">Cobyrinic acid a,c-diamide synthase</fullName>
    </submittedName>
</protein>
<gene>
    <name evidence="3" type="ORF">AB986_11510</name>
</gene>
<dbReference type="Pfam" id="PF10609">
    <property type="entry name" value="ParA"/>
    <property type="match status" value="1"/>
</dbReference>
<sequence length="287" mass="31597">MSDQANRLRQEVMKRIQPQVKVRHTKVIAVTSGKGGVGKSNVSLNFALRLVALDKEVMIIDLDVGMANVDVLMGVSPKETLVSMLEQNLTLEAVIQKGVNGLQYISGGNGIGKVFSLEGEQLNHFFKELNALHGLVDYIILDTGAGLSHEGMRFLHAADDVFLVINPEPPSITDAYGVLKALHAKDPKTPVKLIINRAISDQEAGRTAYNFQQASEKFLNKTIDILGWIPDDVMVRKAVMAQSPYILEYPNAKASEAVDQLVHTYLDLPSTYKLGVKGFLTKMLFHK</sequence>
<accession>A0A0J6CX01</accession>
<dbReference type="RefSeq" id="WP_048311301.1">
    <property type="nucleotide sequence ID" value="NZ_CP119526.1"/>
</dbReference>
<dbReference type="OrthoDB" id="9816297at2"/>
<evidence type="ECO:0000313" key="4">
    <source>
        <dbReference type="Proteomes" id="UP000035996"/>
    </source>
</evidence>
<dbReference type="GO" id="GO:0009898">
    <property type="term" value="C:cytoplasmic side of plasma membrane"/>
    <property type="evidence" value="ECO:0007669"/>
    <property type="project" value="TreeGrafter"/>
</dbReference>
<evidence type="ECO:0000256" key="2">
    <source>
        <dbReference type="ARBA" id="ARBA00022840"/>
    </source>
</evidence>
<dbReference type="InterPro" id="IPR033875">
    <property type="entry name" value="FlhG"/>
</dbReference>
<dbReference type="GO" id="GO:0051782">
    <property type="term" value="P:negative regulation of cell division"/>
    <property type="evidence" value="ECO:0007669"/>
    <property type="project" value="TreeGrafter"/>
</dbReference>
<dbReference type="PANTHER" id="PTHR43384">
    <property type="entry name" value="SEPTUM SITE-DETERMINING PROTEIN MIND HOMOLOG, CHLOROPLASTIC-RELATED"/>
    <property type="match status" value="1"/>
</dbReference>
<dbReference type="InterPro" id="IPR033756">
    <property type="entry name" value="YlxH/NBP35"/>
</dbReference>
<dbReference type="PANTHER" id="PTHR43384:SF4">
    <property type="entry name" value="CELLULOSE BIOSYNTHESIS PROTEIN BCSQ-RELATED"/>
    <property type="match status" value="1"/>
</dbReference>
<dbReference type="Proteomes" id="UP000035996">
    <property type="component" value="Unassembled WGS sequence"/>
</dbReference>
<dbReference type="InterPro" id="IPR025501">
    <property type="entry name" value="MinD_FleN"/>
</dbReference>